<name>A0AAE1B9M9_9GAST</name>
<reference evidence="1" key="1">
    <citation type="journal article" date="2023" name="G3 (Bethesda)">
        <title>A reference genome for the long-term kleptoplast-retaining sea slug Elysia crispata morphotype clarki.</title>
        <authorList>
            <person name="Eastman K.E."/>
            <person name="Pendleton A.L."/>
            <person name="Shaikh M.A."/>
            <person name="Suttiyut T."/>
            <person name="Ogas R."/>
            <person name="Tomko P."/>
            <person name="Gavelis G."/>
            <person name="Widhalm J.R."/>
            <person name="Wisecaver J.H."/>
        </authorList>
    </citation>
    <scope>NUCLEOTIDE SEQUENCE</scope>
    <source>
        <strain evidence="1">ECLA1</strain>
    </source>
</reference>
<dbReference type="Proteomes" id="UP001283361">
    <property type="component" value="Unassembled WGS sequence"/>
</dbReference>
<sequence>MSKFIFLSLIQQKIVLTPRSCLPDDKRVGARARVYSDNEMSQWIEAALTTEDQNNDGYIEYWEFMAAQSKRRHPQPPGNGDTAV</sequence>
<organism evidence="1 2">
    <name type="scientific">Elysia crispata</name>
    <name type="common">lettuce slug</name>
    <dbReference type="NCBI Taxonomy" id="231223"/>
    <lineage>
        <taxon>Eukaryota</taxon>
        <taxon>Metazoa</taxon>
        <taxon>Spiralia</taxon>
        <taxon>Lophotrochozoa</taxon>
        <taxon>Mollusca</taxon>
        <taxon>Gastropoda</taxon>
        <taxon>Heterobranchia</taxon>
        <taxon>Euthyneura</taxon>
        <taxon>Panpulmonata</taxon>
        <taxon>Sacoglossa</taxon>
        <taxon>Placobranchoidea</taxon>
        <taxon>Plakobranchidae</taxon>
        <taxon>Elysia</taxon>
    </lineage>
</organism>
<dbReference type="PROSITE" id="PS00018">
    <property type="entry name" value="EF_HAND_1"/>
    <property type="match status" value="1"/>
</dbReference>
<accession>A0AAE1B9M9</accession>
<evidence type="ECO:0000313" key="1">
    <source>
        <dbReference type="EMBL" id="KAK3802117.1"/>
    </source>
</evidence>
<dbReference type="EMBL" id="JAWDGP010000265">
    <property type="protein sequence ID" value="KAK3802117.1"/>
    <property type="molecule type" value="Genomic_DNA"/>
</dbReference>
<proteinExistence type="predicted"/>
<protein>
    <recommendedName>
        <fullName evidence="3">EF-hand domain-containing protein</fullName>
    </recommendedName>
</protein>
<dbReference type="Gene3D" id="1.10.238.10">
    <property type="entry name" value="EF-hand"/>
    <property type="match status" value="1"/>
</dbReference>
<evidence type="ECO:0008006" key="3">
    <source>
        <dbReference type="Google" id="ProtNLM"/>
    </source>
</evidence>
<dbReference type="InterPro" id="IPR018247">
    <property type="entry name" value="EF_Hand_1_Ca_BS"/>
</dbReference>
<gene>
    <name evidence="1" type="ORF">RRG08_050006</name>
</gene>
<comment type="caution">
    <text evidence="1">The sequence shown here is derived from an EMBL/GenBank/DDBJ whole genome shotgun (WGS) entry which is preliminary data.</text>
</comment>
<keyword evidence="2" id="KW-1185">Reference proteome</keyword>
<dbReference type="AlphaFoldDB" id="A0AAE1B9M9"/>
<evidence type="ECO:0000313" key="2">
    <source>
        <dbReference type="Proteomes" id="UP001283361"/>
    </source>
</evidence>